<protein>
    <recommendedName>
        <fullName evidence="3">Transglutaminase-like protein</fullName>
    </recommendedName>
</protein>
<gene>
    <name evidence="1" type="ORF">LEP1GSC188_3122</name>
</gene>
<comment type="caution">
    <text evidence="1">The sequence shown here is derived from an EMBL/GenBank/DDBJ whole genome shotgun (WGS) entry which is preliminary data.</text>
</comment>
<dbReference type="Proteomes" id="UP000011770">
    <property type="component" value="Unassembled WGS sequence"/>
</dbReference>
<accession>M3EIH6</accession>
<proteinExistence type="predicted"/>
<evidence type="ECO:0008006" key="3">
    <source>
        <dbReference type="Google" id="ProtNLM"/>
    </source>
</evidence>
<reference evidence="1 2" key="1">
    <citation type="submission" date="2013-01" db="EMBL/GenBank/DDBJ databases">
        <authorList>
            <person name="Harkins D.M."/>
            <person name="Durkin A.S."/>
            <person name="Brinkac L.M."/>
            <person name="Haft D.H."/>
            <person name="Selengut J.D."/>
            <person name="Sanka R."/>
            <person name="DePew J."/>
            <person name="Purushe J."/>
            <person name="Tulsiani S.M."/>
            <person name="Graham G.C."/>
            <person name="Burns M.-A."/>
            <person name="Dohnt M.F."/>
            <person name="Smythe L.D."/>
            <person name="McKay D.B."/>
            <person name="Craig S.B."/>
            <person name="Vinetz J.M."/>
            <person name="Sutton G.G."/>
            <person name="Nierman W.C."/>
            <person name="Fouts D.E."/>
        </authorList>
    </citation>
    <scope>NUCLEOTIDE SEQUENCE [LARGE SCALE GENOMIC DNA]</scope>
    <source>
        <strain evidence="1 2">LT2116</strain>
    </source>
</reference>
<dbReference type="EMBL" id="AHOR02000044">
    <property type="protein sequence ID" value="EMF80863.1"/>
    <property type="molecule type" value="Genomic_DNA"/>
</dbReference>
<dbReference type="AlphaFoldDB" id="M3EIH6"/>
<evidence type="ECO:0000313" key="2">
    <source>
        <dbReference type="Proteomes" id="UP000011770"/>
    </source>
</evidence>
<sequence>MNSVSELLKKLPNANSPAIQALLTHLEKNPERYKNLKPNLNPLESFEDTVSDVFRYAYLYPNDLGEFKNKSIFDLYNFVRSLPYHADPKGLETVSRFLYTKELDFPVRDCDDKTVPILAWAIFKNIPCRAVVCGQGDRPHHIYPEVKLSGVWYSADATYSNRCSFGMKLYGEKFRKEYYLSDFIKKF</sequence>
<organism evidence="1 2">
    <name type="scientific">Leptospira weilii serovar Topaz str. LT2116</name>
    <dbReference type="NCBI Taxonomy" id="1088540"/>
    <lineage>
        <taxon>Bacteria</taxon>
        <taxon>Pseudomonadati</taxon>
        <taxon>Spirochaetota</taxon>
        <taxon>Spirochaetia</taxon>
        <taxon>Leptospirales</taxon>
        <taxon>Leptospiraceae</taxon>
        <taxon>Leptospira</taxon>
    </lineage>
</organism>
<name>M3EIH6_9LEPT</name>
<evidence type="ECO:0000313" key="1">
    <source>
        <dbReference type="EMBL" id="EMF80863.1"/>
    </source>
</evidence>